<dbReference type="PROSITE" id="PS00086">
    <property type="entry name" value="CYTOCHROME_P450"/>
    <property type="match status" value="1"/>
</dbReference>
<evidence type="ECO:0000256" key="20">
    <source>
        <dbReference type="SAM" id="MobiDB-lite"/>
    </source>
</evidence>
<dbReference type="InterPro" id="IPR017972">
    <property type="entry name" value="Cyt_P450_CS"/>
</dbReference>
<evidence type="ECO:0000256" key="2">
    <source>
        <dbReference type="ARBA" id="ARBA00004524"/>
    </source>
</evidence>
<evidence type="ECO:0000256" key="5">
    <source>
        <dbReference type="ARBA" id="ARBA00022723"/>
    </source>
</evidence>
<dbReference type="SUPFAM" id="SSF48264">
    <property type="entry name" value="Cytochrome P450"/>
    <property type="match status" value="1"/>
</dbReference>
<keyword evidence="10 19" id="KW-0503">Monooxygenase</keyword>
<evidence type="ECO:0000256" key="17">
    <source>
        <dbReference type="ARBA" id="ARBA00067466"/>
    </source>
</evidence>
<dbReference type="Pfam" id="PF00067">
    <property type="entry name" value="p450"/>
    <property type="match status" value="1"/>
</dbReference>
<dbReference type="GO" id="GO:0020037">
    <property type="term" value="F:heme binding"/>
    <property type="evidence" value="ECO:0007669"/>
    <property type="project" value="InterPro"/>
</dbReference>
<comment type="subcellular location">
    <subcellularLocation>
        <location evidence="2">Microsome membrane</location>
    </subcellularLocation>
</comment>
<evidence type="ECO:0000256" key="11">
    <source>
        <dbReference type="ARBA" id="ARBA00023136"/>
    </source>
</evidence>
<proteinExistence type="inferred from homology"/>
<dbReference type="PANTHER" id="PTHR24300">
    <property type="entry name" value="CYTOCHROME P450 508A4-RELATED"/>
    <property type="match status" value="1"/>
</dbReference>
<evidence type="ECO:0000256" key="16">
    <source>
        <dbReference type="ARBA" id="ARBA00051821"/>
    </source>
</evidence>
<feature type="compositionally biased region" description="Basic and acidic residues" evidence="20">
    <location>
        <begin position="1"/>
        <end position="13"/>
    </location>
</feature>
<evidence type="ECO:0000256" key="7">
    <source>
        <dbReference type="ARBA" id="ARBA00022848"/>
    </source>
</evidence>
<comment type="similarity">
    <text evidence="3 19">Belongs to the cytochrome P450 family.</text>
</comment>
<reference evidence="21" key="1">
    <citation type="submission" date="2025-08" db="UniProtKB">
        <authorList>
            <consortium name="Ensembl"/>
        </authorList>
    </citation>
    <scope>IDENTIFICATION</scope>
</reference>
<dbReference type="Ensembl" id="ENSSSCT00015096895.1">
    <property type="protein sequence ID" value="ENSSSCP00015039839.1"/>
    <property type="gene ID" value="ENSSSCG00015072048.1"/>
</dbReference>
<accession>A0A8D0Q0T7</accession>
<dbReference type="GO" id="GO:0005506">
    <property type="term" value="F:iron ion binding"/>
    <property type="evidence" value="ECO:0007669"/>
    <property type="project" value="InterPro"/>
</dbReference>
<evidence type="ECO:0000256" key="12">
    <source>
        <dbReference type="ARBA" id="ARBA00048965"/>
    </source>
</evidence>
<dbReference type="GO" id="GO:0016705">
    <property type="term" value="F:oxidoreductase activity, acting on paired donors, with incorporation or reduction of molecular oxygen"/>
    <property type="evidence" value="ECO:0007669"/>
    <property type="project" value="InterPro"/>
</dbReference>
<dbReference type="AlphaFoldDB" id="A0A8D0Q0T7"/>
<dbReference type="PRINTS" id="PR00463">
    <property type="entry name" value="EP450I"/>
</dbReference>
<feature type="compositionally biased region" description="Basic residues" evidence="20">
    <location>
        <begin position="52"/>
        <end position="63"/>
    </location>
</feature>
<dbReference type="Gene3D" id="1.10.630.10">
    <property type="entry name" value="Cytochrome P450"/>
    <property type="match status" value="1"/>
</dbReference>
<dbReference type="GO" id="GO:0004497">
    <property type="term" value="F:monooxygenase activity"/>
    <property type="evidence" value="ECO:0007669"/>
    <property type="project" value="UniProtKB-KW"/>
</dbReference>
<keyword evidence="6" id="KW-0256">Endoplasmic reticulum</keyword>
<comment type="catalytic activity">
    <reaction evidence="13">
        <text>1-(9Z-octadecenoyl)-sn-glycero-3-phosphocholine + reduced [NADPH--hemoprotein reductase] + O2 = 1-[8-hydroxy-(9Z)-octadecenoyl]-sn-glycero-3-phosphocholine + oxidized [NADPH--hemoprotein reductase] + H2O + H(+)</text>
        <dbReference type="Rhea" id="RHEA:50328"/>
        <dbReference type="Rhea" id="RHEA-COMP:11964"/>
        <dbReference type="Rhea" id="RHEA-COMP:11965"/>
        <dbReference type="ChEBI" id="CHEBI:15377"/>
        <dbReference type="ChEBI" id="CHEBI:15378"/>
        <dbReference type="ChEBI" id="CHEBI:15379"/>
        <dbReference type="ChEBI" id="CHEBI:28610"/>
        <dbReference type="ChEBI" id="CHEBI:57618"/>
        <dbReference type="ChEBI" id="CHEBI:58210"/>
        <dbReference type="ChEBI" id="CHEBI:132285"/>
    </reaction>
    <physiologicalReaction direction="left-to-right" evidence="13">
        <dbReference type="Rhea" id="RHEA:50329"/>
    </physiologicalReaction>
</comment>
<evidence type="ECO:0000256" key="8">
    <source>
        <dbReference type="ARBA" id="ARBA00023002"/>
    </source>
</evidence>
<keyword evidence="9 18" id="KW-0408">Iron</keyword>
<comment type="cofactor">
    <cofactor evidence="1 18">
        <name>heme</name>
        <dbReference type="ChEBI" id="CHEBI:30413"/>
    </cofactor>
</comment>
<comment type="catalytic activity">
    <reaction evidence="12">
        <text>all-trans-retinoate + reduced [NADPH--hemoprotein reductase] + O2 = all-trans-4-hydroxyretinoate + oxidized [NADPH--hemoprotein reductase] + H2O + H(+)</text>
        <dbReference type="Rhea" id="RHEA:51984"/>
        <dbReference type="Rhea" id="RHEA-COMP:11964"/>
        <dbReference type="Rhea" id="RHEA-COMP:11965"/>
        <dbReference type="ChEBI" id="CHEBI:15377"/>
        <dbReference type="ChEBI" id="CHEBI:15378"/>
        <dbReference type="ChEBI" id="CHEBI:15379"/>
        <dbReference type="ChEBI" id="CHEBI:35291"/>
        <dbReference type="ChEBI" id="CHEBI:57618"/>
        <dbReference type="ChEBI" id="CHEBI:58210"/>
        <dbReference type="ChEBI" id="CHEBI:134178"/>
    </reaction>
    <physiologicalReaction direction="left-to-right" evidence="12">
        <dbReference type="Rhea" id="RHEA:51985"/>
    </physiologicalReaction>
</comment>
<dbReference type="GO" id="GO:0046222">
    <property type="term" value="P:aflatoxin metabolic process"/>
    <property type="evidence" value="ECO:0007669"/>
    <property type="project" value="UniProtKB-ARBA"/>
</dbReference>
<comment type="catalytic activity">
    <reaction evidence="15">
        <text>1-(9Z-octadecenoyl)-sn-glycero-3-phosphocholine + reduced [NADPH--hemoprotein reductase] + O2 = 1-[(9S,10R)-epoxy-octadecanoyl]-sn-glycero-3-phosphocholine + oxidized [NADPH--hemoprotein reductase] + H2O + H(+)</text>
        <dbReference type="Rhea" id="RHEA:50324"/>
        <dbReference type="Rhea" id="RHEA-COMP:11964"/>
        <dbReference type="Rhea" id="RHEA-COMP:11965"/>
        <dbReference type="ChEBI" id="CHEBI:15377"/>
        <dbReference type="ChEBI" id="CHEBI:15378"/>
        <dbReference type="ChEBI" id="CHEBI:15379"/>
        <dbReference type="ChEBI" id="CHEBI:28610"/>
        <dbReference type="ChEBI" id="CHEBI:57618"/>
        <dbReference type="ChEBI" id="CHEBI:58210"/>
        <dbReference type="ChEBI" id="CHEBI:132278"/>
    </reaction>
    <physiologicalReaction direction="left-to-right" evidence="15">
        <dbReference type="Rhea" id="RHEA:50325"/>
    </physiologicalReaction>
</comment>
<evidence type="ECO:0000256" key="13">
    <source>
        <dbReference type="ARBA" id="ARBA00050172"/>
    </source>
</evidence>
<keyword evidence="7" id="KW-0492">Microsome</keyword>
<evidence type="ECO:0000256" key="10">
    <source>
        <dbReference type="ARBA" id="ARBA00023033"/>
    </source>
</evidence>
<evidence type="ECO:0000256" key="3">
    <source>
        <dbReference type="ARBA" id="ARBA00010617"/>
    </source>
</evidence>
<dbReference type="InterPro" id="IPR002401">
    <property type="entry name" value="Cyt_P450_E_grp-I"/>
</dbReference>
<dbReference type="InterPro" id="IPR036396">
    <property type="entry name" value="Cyt_P450_sf"/>
</dbReference>
<evidence type="ECO:0000256" key="1">
    <source>
        <dbReference type="ARBA" id="ARBA00001971"/>
    </source>
</evidence>
<comment type="catalytic activity">
    <reaction evidence="14">
        <text>1-(9Z-octadecenoyl)-sn-glycero-3-phosphocholine + reduced [NADPH--hemoprotein reductase] + O2 = 1-[(9R,10S)-epoxy-octadecanoyl]-sn-glycero-3-phosphocholine + oxidized [NADPH--hemoprotein reductase] + H2O + H(+)</text>
        <dbReference type="Rhea" id="RHEA:50320"/>
        <dbReference type="Rhea" id="RHEA-COMP:11964"/>
        <dbReference type="Rhea" id="RHEA-COMP:11965"/>
        <dbReference type="ChEBI" id="CHEBI:15377"/>
        <dbReference type="ChEBI" id="CHEBI:15378"/>
        <dbReference type="ChEBI" id="CHEBI:15379"/>
        <dbReference type="ChEBI" id="CHEBI:28610"/>
        <dbReference type="ChEBI" id="CHEBI:57618"/>
        <dbReference type="ChEBI" id="CHEBI:58210"/>
        <dbReference type="ChEBI" id="CHEBI:132280"/>
    </reaction>
    <physiologicalReaction direction="left-to-right" evidence="14">
        <dbReference type="Rhea" id="RHEA:50321"/>
    </physiologicalReaction>
</comment>
<sequence>MVVGVEEAKEVLQREAPILGRARPQAPELGSDGETEQRPRTGRQAESSPARRGPRVPKCRPGRRPPAPGPLPQTRPHIPRTPAALSRLAVPCKLLIPHSRGGGVGGVPARPPRRPIRQRAALEGTGASPPAVLMAPLLLGLLGLLGLWGLLCTFARTPSQAPRWPPGPRPLPLIGNLHLLRVSQQDRSFMELAKQYGPVFTVHLGHQKMVVLTGYEAVREALVGTRQELAGRPPIAIFQLIQGGGGIFFSSGPRWRAARQLTVRVLHSLGVGRAPVADKVLQELRCLTGQLDSYGGRPFPLALLGWAPSNILFALLFGQRFDYRDPVFVSLLGLIDEVMVLLGTPSIQLFNICPWLGALLQLHRPVLRKIEQVRALLRTLLEARRPHPPSQGRVQSYLDALIQQGQGKDPEGLFAEDNVVACTLDMVMAGTETTAATLQWAALLMSKHPSVQGRVQEELDRVLGPGRPPRLEDQRSLPYTNAVLHEVQRYITLLPHMPRCTATDTRLCGYLLPKGTPVVPLLSSVLLDETQWETPRQFNPGHFLAADGCFVKRAAFLPFSAGRRVCVGESLARSELFLLFAGLLQRYRLLPPPGLSPATLDTTPTPAFTMRPPAQALCAVPRLQGH</sequence>
<dbReference type="FunFam" id="1.10.630.10:FF:000010">
    <property type="entry name" value="cytochrome P450 2W1 isoform X2"/>
    <property type="match status" value="1"/>
</dbReference>
<evidence type="ECO:0000256" key="19">
    <source>
        <dbReference type="RuleBase" id="RU000461"/>
    </source>
</evidence>
<feature type="compositionally biased region" description="Pro residues" evidence="20">
    <location>
        <begin position="64"/>
        <end position="73"/>
    </location>
</feature>
<keyword evidence="4 18" id="KW-0349">Heme</keyword>
<dbReference type="InterPro" id="IPR001128">
    <property type="entry name" value="Cyt_P450"/>
</dbReference>
<keyword evidence="5 18" id="KW-0479">Metal-binding</keyword>
<evidence type="ECO:0000256" key="18">
    <source>
        <dbReference type="PIRSR" id="PIRSR602401-1"/>
    </source>
</evidence>
<evidence type="ECO:0000313" key="22">
    <source>
        <dbReference type="Proteomes" id="UP000694726"/>
    </source>
</evidence>
<keyword evidence="8 19" id="KW-0560">Oxidoreductase</keyword>
<evidence type="ECO:0000313" key="21">
    <source>
        <dbReference type="Ensembl" id="ENSSSCP00015039839.1"/>
    </source>
</evidence>
<feature type="binding site" description="axial binding residue" evidence="18">
    <location>
        <position position="566"/>
    </location>
    <ligand>
        <name>heme</name>
        <dbReference type="ChEBI" id="CHEBI:30413"/>
    </ligand>
    <ligandPart>
        <name>Fe</name>
        <dbReference type="ChEBI" id="CHEBI:18248"/>
    </ligandPart>
</feature>
<evidence type="ECO:0000256" key="9">
    <source>
        <dbReference type="ARBA" id="ARBA00023004"/>
    </source>
</evidence>
<feature type="region of interest" description="Disordered" evidence="20">
    <location>
        <begin position="1"/>
        <end position="79"/>
    </location>
</feature>
<comment type="catalytic activity">
    <reaction evidence="16">
        <text>1-(9Z-octadecenoyl)-sn-glycero-3-phosphocholine + reduced [NADPH--hemoprotein reductase] + O2 = 1-[11-hydroxy-(9Z)-octadecenoyl]-sn-glycero-3-phosphocholine + oxidized [NADPH--hemoprotein reductase] + H2O + H(+)</text>
        <dbReference type="Rhea" id="RHEA:50332"/>
        <dbReference type="Rhea" id="RHEA-COMP:11964"/>
        <dbReference type="Rhea" id="RHEA-COMP:11965"/>
        <dbReference type="ChEBI" id="CHEBI:15377"/>
        <dbReference type="ChEBI" id="CHEBI:15378"/>
        <dbReference type="ChEBI" id="CHEBI:15379"/>
        <dbReference type="ChEBI" id="CHEBI:28610"/>
        <dbReference type="ChEBI" id="CHEBI:57618"/>
        <dbReference type="ChEBI" id="CHEBI:58210"/>
        <dbReference type="ChEBI" id="CHEBI:132286"/>
    </reaction>
    <physiologicalReaction direction="left-to-right" evidence="16">
        <dbReference type="Rhea" id="RHEA:50333"/>
    </physiologicalReaction>
</comment>
<dbReference type="PRINTS" id="PR00385">
    <property type="entry name" value="P450"/>
</dbReference>
<protein>
    <recommendedName>
        <fullName evidence="17">Cytochrome P450 2W1</fullName>
    </recommendedName>
</protein>
<evidence type="ECO:0000256" key="6">
    <source>
        <dbReference type="ARBA" id="ARBA00022824"/>
    </source>
</evidence>
<dbReference type="InterPro" id="IPR050182">
    <property type="entry name" value="Cytochrome_P450_fam2"/>
</dbReference>
<evidence type="ECO:0000256" key="4">
    <source>
        <dbReference type="ARBA" id="ARBA00022617"/>
    </source>
</evidence>
<keyword evidence="11" id="KW-0472">Membrane</keyword>
<organism evidence="21 22">
    <name type="scientific">Sus scrofa</name>
    <name type="common">Pig</name>
    <dbReference type="NCBI Taxonomy" id="9823"/>
    <lineage>
        <taxon>Eukaryota</taxon>
        <taxon>Metazoa</taxon>
        <taxon>Chordata</taxon>
        <taxon>Craniata</taxon>
        <taxon>Vertebrata</taxon>
        <taxon>Euteleostomi</taxon>
        <taxon>Mammalia</taxon>
        <taxon>Eutheria</taxon>
        <taxon>Laurasiatheria</taxon>
        <taxon>Artiodactyla</taxon>
        <taxon>Suina</taxon>
        <taxon>Suidae</taxon>
        <taxon>Sus</taxon>
    </lineage>
</organism>
<name>A0A8D0Q0T7_PIG</name>
<dbReference type="PANTHER" id="PTHR24300:SF291">
    <property type="entry name" value="CYTOCHROME P450 2W1"/>
    <property type="match status" value="1"/>
</dbReference>
<evidence type="ECO:0000256" key="15">
    <source>
        <dbReference type="ARBA" id="ARBA00051568"/>
    </source>
</evidence>
<evidence type="ECO:0000256" key="14">
    <source>
        <dbReference type="ARBA" id="ARBA00051055"/>
    </source>
</evidence>
<dbReference type="Proteomes" id="UP000694726">
    <property type="component" value="Unplaced"/>
</dbReference>